<feature type="transmembrane region" description="Helical" evidence="1">
    <location>
        <begin position="86"/>
        <end position="107"/>
    </location>
</feature>
<reference evidence="4" key="1">
    <citation type="submission" date="2010-12" db="EMBL/GenBank/DDBJ databases">
        <title>The genome sequence of Filifactor alocis strain ATCC 35896.</title>
        <authorList>
            <consortium name="The Broad Institute Genome Sequencing Platform"/>
            <person name="Ward D."/>
            <person name="Earl A."/>
            <person name="Feldgarden M."/>
            <person name="Young S.K."/>
            <person name="Gargeya S."/>
            <person name="Zeng Q."/>
            <person name="Alvarado L."/>
            <person name="Berlin A."/>
            <person name="Bochicchio J."/>
            <person name="Chapman S.B."/>
            <person name="Chen Z."/>
            <person name="Freedman E."/>
            <person name="Gellesch M."/>
            <person name="Goldberg J."/>
            <person name="Griggs A."/>
            <person name="Gujja S."/>
            <person name="Heilman E."/>
            <person name="Heiman D."/>
            <person name="Howarth C."/>
            <person name="Mehta T."/>
            <person name="Neiman D."/>
            <person name="Pearson M."/>
            <person name="Roberts A."/>
            <person name="Saif S."/>
            <person name="Shea T."/>
            <person name="Shenoy N."/>
            <person name="Sisk P."/>
            <person name="Stolte C."/>
            <person name="Sykes S."/>
            <person name="White J."/>
            <person name="Yandava C."/>
            <person name="Izard J."/>
            <person name="Blanton J.M."/>
            <person name="Baranova O.V."/>
            <person name="Tanner A.C."/>
            <person name="Dewhirst F.E."/>
            <person name="Haas B."/>
            <person name="Nusbaum C."/>
            <person name="Birren B."/>
        </authorList>
    </citation>
    <scope>NUCLEOTIDE SEQUENCE [LARGE SCALE GENOMIC DNA]</scope>
    <source>
        <strain evidence="4">ATCC 35896 / D40 B5</strain>
    </source>
</reference>
<dbReference type="InterPro" id="IPR003675">
    <property type="entry name" value="Rce1/LyrA-like_dom"/>
</dbReference>
<sequence length="266" mass="30194">MIKKRYLAIPVIAIVLHLFLSNILYFSVEKLFLNVFHITENQFMKYSYLGEILIYIVIIIIFFAFYKFLWRKEESESRTEINSKDVAFSLIAGLGVSGISFVWIMMAEQIPALQKSIEAMNTGSKNIAGGNAFGTFMIAVVCAPIIEELLFRGIVFQSIRKVGPAWIAILISSVLFGAYHLNIVQATYATLMGIVAAIIYEKKKNLAFPIFVHFANNFVAMVQSFSPQKIDGIINIFSVIMMIPLGYIIYRLLKDKRAETENIQQF</sequence>
<keyword evidence="3" id="KW-0378">Hydrolase</keyword>
<feature type="domain" description="CAAX prenyl protease 2/Lysostaphin resistance protein A-like" evidence="2">
    <location>
        <begin position="133"/>
        <end position="219"/>
    </location>
</feature>
<dbReference type="OrthoDB" id="1750919at2"/>
<name>D6GQV5_FILAD</name>
<evidence type="ECO:0000259" key="2">
    <source>
        <dbReference type="Pfam" id="PF02517"/>
    </source>
</evidence>
<dbReference type="GO" id="GO:0080120">
    <property type="term" value="P:CAAX-box protein maturation"/>
    <property type="evidence" value="ECO:0007669"/>
    <property type="project" value="UniProtKB-ARBA"/>
</dbReference>
<dbReference type="AlphaFoldDB" id="D6GQV5"/>
<evidence type="ECO:0000313" key="4">
    <source>
        <dbReference type="Proteomes" id="UP000007468"/>
    </source>
</evidence>
<dbReference type="eggNOG" id="COG1266">
    <property type="taxonomic scope" value="Bacteria"/>
</dbReference>
<keyword evidence="1" id="KW-0812">Transmembrane</keyword>
<dbReference type="Proteomes" id="UP000007468">
    <property type="component" value="Chromosome"/>
</dbReference>
<dbReference type="RefSeq" id="WP_014263067.1">
    <property type="nucleotide sequence ID" value="NC_016630.1"/>
</dbReference>
<keyword evidence="3" id="KW-0645">Protease</keyword>
<dbReference type="EMBL" id="CP002390">
    <property type="protein sequence ID" value="EFE29158.2"/>
    <property type="molecule type" value="Genomic_DNA"/>
</dbReference>
<feature type="transmembrane region" description="Helical" evidence="1">
    <location>
        <begin position="7"/>
        <end position="26"/>
    </location>
</feature>
<feature type="transmembrane region" description="Helical" evidence="1">
    <location>
        <begin position="46"/>
        <end position="66"/>
    </location>
</feature>
<dbReference type="STRING" id="546269.HMPREF0389_01081"/>
<evidence type="ECO:0000256" key="1">
    <source>
        <dbReference type="SAM" id="Phobius"/>
    </source>
</evidence>
<keyword evidence="1" id="KW-1133">Transmembrane helix</keyword>
<feature type="transmembrane region" description="Helical" evidence="1">
    <location>
        <begin position="207"/>
        <end position="226"/>
    </location>
</feature>
<gene>
    <name evidence="3" type="ordered locus">HMPREF0389_01081</name>
</gene>
<dbReference type="PANTHER" id="PTHR36435:SF1">
    <property type="entry name" value="CAAX AMINO TERMINAL PROTEASE FAMILY PROTEIN"/>
    <property type="match status" value="1"/>
</dbReference>
<keyword evidence="1" id="KW-0472">Membrane</keyword>
<dbReference type="PANTHER" id="PTHR36435">
    <property type="entry name" value="SLR1288 PROTEIN"/>
    <property type="match status" value="1"/>
</dbReference>
<feature type="transmembrane region" description="Helical" evidence="1">
    <location>
        <begin position="158"/>
        <end position="177"/>
    </location>
</feature>
<evidence type="ECO:0000313" key="3">
    <source>
        <dbReference type="EMBL" id="EFE29158.2"/>
    </source>
</evidence>
<proteinExistence type="predicted"/>
<dbReference type="GO" id="GO:0004175">
    <property type="term" value="F:endopeptidase activity"/>
    <property type="evidence" value="ECO:0007669"/>
    <property type="project" value="UniProtKB-ARBA"/>
</dbReference>
<organism evidence="3 4">
    <name type="scientific">Filifactor alocis (strain ATCC 35896 / CCUG 47790 / D40 B5)</name>
    <name type="common">Fusobacterium alocis</name>
    <dbReference type="NCBI Taxonomy" id="546269"/>
    <lineage>
        <taxon>Bacteria</taxon>
        <taxon>Bacillati</taxon>
        <taxon>Bacillota</taxon>
        <taxon>Clostridia</taxon>
        <taxon>Peptostreptococcales</taxon>
        <taxon>Filifactoraceae</taxon>
        <taxon>Filifactor</taxon>
    </lineage>
</organism>
<dbReference type="MEROPS" id="G05.007"/>
<feature type="transmembrane region" description="Helical" evidence="1">
    <location>
        <begin position="232"/>
        <end position="250"/>
    </location>
</feature>
<accession>D6GQV5</accession>
<dbReference type="GO" id="GO:0006508">
    <property type="term" value="P:proteolysis"/>
    <property type="evidence" value="ECO:0007669"/>
    <property type="project" value="UniProtKB-KW"/>
</dbReference>
<dbReference type="KEGG" id="faa:HMPREF0389_01081"/>
<dbReference type="InterPro" id="IPR052710">
    <property type="entry name" value="CAAX_protease"/>
</dbReference>
<keyword evidence="4" id="KW-1185">Reference proteome</keyword>
<dbReference type="HOGENOM" id="CLU_066413_2_0_9"/>
<feature type="transmembrane region" description="Helical" evidence="1">
    <location>
        <begin position="127"/>
        <end position="146"/>
    </location>
</feature>
<dbReference type="Pfam" id="PF02517">
    <property type="entry name" value="Rce1-like"/>
    <property type="match status" value="1"/>
</dbReference>
<protein>
    <submittedName>
        <fullName evidence="3">CAAX amino terminal protease family protein</fullName>
    </submittedName>
</protein>